<dbReference type="Pfam" id="PF01480">
    <property type="entry name" value="PWI"/>
    <property type="match status" value="1"/>
</dbReference>
<feature type="region of interest" description="Disordered" evidence="2">
    <location>
        <begin position="122"/>
        <end position="325"/>
    </location>
</feature>
<feature type="domain" description="PWI" evidence="3">
    <location>
        <begin position="8"/>
        <end position="74"/>
    </location>
</feature>
<feature type="compositionally biased region" description="Basic and acidic residues" evidence="2">
    <location>
        <begin position="155"/>
        <end position="165"/>
    </location>
</feature>
<evidence type="ECO:0000313" key="4">
    <source>
        <dbReference type="EMBL" id="KAG8225804.1"/>
    </source>
</evidence>
<evidence type="ECO:0000256" key="2">
    <source>
        <dbReference type="SAM" id="MobiDB-lite"/>
    </source>
</evidence>
<feature type="non-terminal residue" evidence="4">
    <location>
        <position position="1"/>
    </location>
</feature>
<feature type="compositionally biased region" description="Polar residues" evidence="2">
    <location>
        <begin position="292"/>
        <end position="308"/>
    </location>
</feature>
<keyword evidence="5" id="KW-1185">Reference proteome</keyword>
<feature type="compositionally biased region" description="Basic residues" evidence="2">
    <location>
        <begin position="316"/>
        <end position="325"/>
    </location>
</feature>
<dbReference type="Proteomes" id="UP000792457">
    <property type="component" value="Unassembled WGS sequence"/>
</dbReference>
<dbReference type="OrthoDB" id="443401at2759"/>
<keyword evidence="1" id="KW-0694">RNA-binding</keyword>
<dbReference type="GO" id="GO:0005634">
    <property type="term" value="C:nucleus"/>
    <property type="evidence" value="ECO:0007669"/>
    <property type="project" value="TreeGrafter"/>
</dbReference>
<name>A0A8K0K066_LADFU</name>
<evidence type="ECO:0000256" key="1">
    <source>
        <dbReference type="ARBA" id="ARBA00022884"/>
    </source>
</evidence>
<dbReference type="GO" id="GO:0003723">
    <property type="term" value="F:RNA binding"/>
    <property type="evidence" value="ECO:0007669"/>
    <property type="project" value="UniProtKB-KW"/>
</dbReference>
<organism evidence="4 5">
    <name type="scientific">Ladona fulva</name>
    <name type="common">Scarce chaser dragonfly</name>
    <name type="synonym">Libellula fulva</name>
    <dbReference type="NCBI Taxonomy" id="123851"/>
    <lineage>
        <taxon>Eukaryota</taxon>
        <taxon>Metazoa</taxon>
        <taxon>Ecdysozoa</taxon>
        <taxon>Arthropoda</taxon>
        <taxon>Hexapoda</taxon>
        <taxon>Insecta</taxon>
        <taxon>Pterygota</taxon>
        <taxon>Palaeoptera</taxon>
        <taxon>Odonata</taxon>
        <taxon>Epiprocta</taxon>
        <taxon>Anisoptera</taxon>
        <taxon>Libelluloidea</taxon>
        <taxon>Libellulidae</taxon>
        <taxon>Ladona</taxon>
    </lineage>
</organism>
<dbReference type="PANTHER" id="PTHR14398">
    <property type="entry name" value="RNA RECOGNITION RRM/RNP DOMAIN"/>
    <property type="match status" value="1"/>
</dbReference>
<dbReference type="EMBL" id="KZ308254">
    <property type="protein sequence ID" value="KAG8225804.1"/>
    <property type="molecule type" value="Genomic_DNA"/>
</dbReference>
<comment type="caution">
    <text evidence="4">The sequence shown here is derived from an EMBL/GenBank/DDBJ whole genome shotgun (WGS) entry which is preliminary data.</text>
</comment>
<dbReference type="PANTHER" id="PTHR14398:SF0">
    <property type="entry name" value="ZINC FINGER PROTEIN SWM"/>
    <property type="match status" value="1"/>
</dbReference>
<proteinExistence type="predicted"/>
<feature type="compositionally biased region" description="Basic residues" evidence="2">
    <location>
        <begin position="227"/>
        <end position="238"/>
    </location>
</feature>
<feature type="compositionally biased region" description="Basic and acidic residues" evidence="2">
    <location>
        <begin position="202"/>
        <end position="226"/>
    </location>
</feature>
<dbReference type="InterPro" id="IPR045137">
    <property type="entry name" value="RBM26/27"/>
</dbReference>
<reference evidence="4" key="2">
    <citation type="submission" date="2017-10" db="EMBL/GenBank/DDBJ databases">
        <title>Ladona fulva Genome sequencing and assembly.</title>
        <authorList>
            <person name="Murali S."/>
            <person name="Richards S."/>
            <person name="Bandaranaike D."/>
            <person name="Bellair M."/>
            <person name="Blankenburg K."/>
            <person name="Chao H."/>
            <person name="Dinh H."/>
            <person name="Doddapaneni H."/>
            <person name="Dugan-Rocha S."/>
            <person name="Elkadiri S."/>
            <person name="Gnanaolivu R."/>
            <person name="Hernandez B."/>
            <person name="Skinner E."/>
            <person name="Javaid M."/>
            <person name="Lee S."/>
            <person name="Li M."/>
            <person name="Ming W."/>
            <person name="Munidasa M."/>
            <person name="Muniz J."/>
            <person name="Nguyen L."/>
            <person name="Hughes D."/>
            <person name="Osuji N."/>
            <person name="Pu L.-L."/>
            <person name="Puazo M."/>
            <person name="Qu C."/>
            <person name="Quiroz J."/>
            <person name="Raj R."/>
            <person name="Weissenberger G."/>
            <person name="Xin Y."/>
            <person name="Zou X."/>
            <person name="Han Y."/>
            <person name="Worley K."/>
            <person name="Muzny D."/>
            <person name="Gibbs R."/>
        </authorList>
    </citation>
    <scope>NUCLEOTIDE SEQUENCE</scope>
    <source>
        <strain evidence="4">Sampled in the wild</strain>
    </source>
</reference>
<accession>A0A8K0K066</accession>
<sequence length="325" mass="35995">MIIENPEAFKSWLTTILEPLCDADPAALAKYVFALVKKDKPITDLRESMIDQLDVFLQQETLMFVELLFKTLETQSYLDHKTLVPKSEPVAAPAPAQLTAIPPCAPATSQVLTMPLILPTSTSGNMSRVLPPTVPGVSSVKKETVEPGIVRSHRKSESEKEEKAGGRSGGRLRHRSPLSPPIRRSRSRSWEHSSSSHRSRGREREREREREHVRAGWRGGGDEERRGRKQSPGRRYGRDRRSSYSRSKSPRRGDGGSRSSSRSPRHGHPRVGGSGRGYRSRSCSPVPPHSSAKGSSLSPRSRSHTPPAQGSGLLHNRSRSRSRSA</sequence>
<evidence type="ECO:0000313" key="5">
    <source>
        <dbReference type="Proteomes" id="UP000792457"/>
    </source>
</evidence>
<dbReference type="AlphaFoldDB" id="A0A8K0K066"/>
<dbReference type="InterPro" id="IPR002483">
    <property type="entry name" value="PWI_dom"/>
</dbReference>
<evidence type="ECO:0000259" key="3">
    <source>
        <dbReference type="Pfam" id="PF01480"/>
    </source>
</evidence>
<gene>
    <name evidence="4" type="ORF">J437_LFUL005611</name>
</gene>
<reference evidence="4" key="1">
    <citation type="submission" date="2013-04" db="EMBL/GenBank/DDBJ databases">
        <authorList>
            <person name="Qu J."/>
            <person name="Murali S.C."/>
            <person name="Bandaranaike D."/>
            <person name="Bellair M."/>
            <person name="Blankenburg K."/>
            <person name="Chao H."/>
            <person name="Dinh H."/>
            <person name="Doddapaneni H."/>
            <person name="Downs B."/>
            <person name="Dugan-Rocha S."/>
            <person name="Elkadiri S."/>
            <person name="Gnanaolivu R.D."/>
            <person name="Hernandez B."/>
            <person name="Javaid M."/>
            <person name="Jayaseelan J.C."/>
            <person name="Lee S."/>
            <person name="Li M."/>
            <person name="Ming W."/>
            <person name="Munidasa M."/>
            <person name="Muniz J."/>
            <person name="Nguyen L."/>
            <person name="Ongeri F."/>
            <person name="Osuji N."/>
            <person name="Pu L.-L."/>
            <person name="Puazo M."/>
            <person name="Qu C."/>
            <person name="Quiroz J."/>
            <person name="Raj R."/>
            <person name="Weissenberger G."/>
            <person name="Xin Y."/>
            <person name="Zou X."/>
            <person name="Han Y."/>
            <person name="Richards S."/>
            <person name="Worley K."/>
            <person name="Muzny D."/>
            <person name="Gibbs R."/>
        </authorList>
    </citation>
    <scope>NUCLEOTIDE SEQUENCE</scope>
    <source>
        <strain evidence="4">Sampled in the wild</strain>
    </source>
</reference>
<protein>
    <recommendedName>
        <fullName evidence="3">PWI domain-containing protein</fullName>
    </recommendedName>
</protein>